<keyword evidence="1" id="KW-0175">Coiled coil</keyword>
<dbReference type="GO" id="GO:0016787">
    <property type="term" value="F:hydrolase activity"/>
    <property type="evidence" value="ECO:0007669"/>
    <property type="project" value="InterPro"/>
</dbReference>
<evidence type="ECO:0000256" key="1">
    <source>
        <dbReference type="SAM" id="Coils"/>
    </source>
</evidence>
<feature type="coiled-coil region" evidence="1">
    <location>
        <begin position="1601"/>
        <end position="1628"/>
    </location>
</feature>
<dbReference type="InterPro" id="IPR014001">
    <property type="entry name" value="Helicase_ATP-bd"/>
</dbReference>
<dbReference type="InterPro" id="IPR001650">
    <property type="entry name" value="Helicase_C-like"/>
</dbReference>
<feature type="domain" description="Helicase ATP-binding" evidence="2">
    <location>
        <begin position="866"/>
        <end position="1117"/>
    </location>
</feature>
<feature type="coiled-coil region" evidence="1">
    <location>
        <begin position="976"/>
        <end position="1022"/>
    </location>
</feature>
<reference evidence="4" key="1">
    <citation type="submission" date="2019-10" db="EMBL/GenBank/DDBJ databases">
        <title>Lactobacillus agilis SY212 Whole Genome Sequencing Project.</title>
        <authorList>
            <person name="Suzuki S."/>
            <person name="Endo A."/>
            <person name="Maeno S."/>
            <person name="Shiwa Y."/>
            <person name="Matsutani M."/>
            <person name="Kajikawa A."/>
        </authorList>
    </citation>
    <scope>NUCLEOTIDE SEQUENCE</scope>
    <source>
        <strain evidence="4">SY212</strain>
    </source>
</reference>
<accession>A0A6F9XLF8</accession>
<dbReference type="SMART" id="SM00490">
    <property type="entry name" value="HELICc"/>
    <property type="match status" value="1"/>
</dbReference>
<dbReference type="InterPro" id="IPR052933">
    <property type="entry name" value="DNA_Protect_Modify"/>
</dbReference>
<comment type="caution">
    <text evidence="4">The sequence shown here is derived from an EMBL/GenBank/DDBJ whole genome shotgun (WGS) entry which is preliminary data.</text>
</comment>
<feature type="domain" description="Helicase C-terminal" evidence="3">
    <location>
        <begin position="1266"/>
        <end position="1436"/>
    </location>
</feature>
<proteinExistence type="predicted"/>
<gene>
    <name evidence="4" type="ORF">SY212_11310</name>
</gene>
<dbReference type="InterPro" id="IPR038718">
    <property type="entry name" value="SNF2-like_sf"/>
</dbReference>
<dbReference type="PROSITE" id="PS51192">
    <property type="entry name" value="HELICASE_ATP_BIND_1"/>
    <property type="match status" value="1"/>
</dbReference>
<evidence type="ECO:0000313" key="4">
    <source>
        <dbReference type="EMBL" id="GET06101.1"/>
    </source>
</evidence>
<evidence type="ECO:0008006" key="5">
    <source>
        <dbReference type="Google" id="ProtNLM"/>
    </source>
</evidence>
<dbReference type="SUPFAM" id="SSF52540">
    <property type="entry name" value="P-loop containing nucleoside triphosphate hydrolases"/>
    <property type="match status" value="2"/>
</dbReference>
<dbReference type="Gene3D" id="3.40.50.300">
    <property type="entry name" value="P-loop containing nucleotide triphosphate hydrolases"/>
    <property type="match status" value="1"/>
</dbReference>
<dbReference type="Gene3D" id="3.40.50.150">
    <property type="entry name" value="Vaccinia Virus protein VP39"/>
    <property type="match status" value="1"/>
</dbReference>
<protein>
    <recommendedName>
        <fullName evidence="5">Helicase</fullName>
    </recommendedName>
</protein>
<dbReference type="GO" id="GO:0005524">
    <property type="term" value="F:ATP binding"/>
    <property type="evidence" value="ECO:0007669"/>
    <property type="project" value="InterPro"/>
</dbReference>
<dbReference type="PANTHER" id="PTHR41313">
    <property type="entry name" value="ADENINE-SPECIFIC METHYLTRANSFERASE"/>
    <property type="match status" value="1"/>
</dbReference>
<dbReference type="Pfam" id="PF00271">
    <property type="entry name" value="Helicase_C"/>
    <property type="match status" value="1"/>
</dbReference>
<dbReference type="RefSeq" id="WP_172584648.1">
    <property type="nucleotide sequence ID" value="NZ_BLAM01000109.1"/>
</dbReference>
<dbReference type="InterPro" id="IPR027417">
    <property type="entry name" value="P-loop_NTPase"/>
</dbReference>
<dbReference type="InterPro" id="IPR006935">
    <property type="entry name" value="Helicase/UvrB_N"/>
</dbReference>
<evidence type="ECO:0000259" key="2">
    <source>
        <dbReference type="PROSITE" id="PS51192"/>
    </source>
</evidence>
<dbReference type="Proteomes" id="UP000494265">
    <property type="component" value="Unassembled WGS sequence"/>
</dbReference>
<name>A0A6F9XLF8_9LACO</name>
<dbReference type="GO" id="GO:0003677">
    <property type="term" value="F:DNA binding"/>
    <property type="evidence" value="ECO:0007669"/>
    <property type="project" value="InterPro"/>
</dbReference>
<dbReference type="Gene3D" id="3.40.50.10810">
    <property type="entry name" value="Tandem AAA-ATPase domain"/>
    <property type="match status" value="2"/>
</dbReference>
<sequence length="1819" mass="209446">MSNFILTEDINFFPKTPTEKVNANLAAIKLAKELTNQNMQATFEQQQVLAKYVGWGGLANKVFDDFNIQFKEQRDELKKVVTEFEYNMMKESSLTAYYTEPAITKAMWSKLLNDGLAKLDHANILDPSMGTGLFFMTMPQCLKEKVNQGSFKLYGVELDPITGMIAKLLFPKAQIEIKGFQDVKFKEDAFDVVISNIPFENIRVLNEQGNKSYMIHDYFMKKAVSLTKEFGQVAVIASTGVMDKRTNNIVPELLETSSFLGGLRLPSKAFKQLGGTTVTTDILFFQKDYQHVAANFNNRTEVSEMDINGEFVYINKYFQADNSHIGTYKLKFFHGKTLTTETTDDSWVNTLEKQLNTSVRAAYYGFKSKLTPMDDNLIIPVDKSTLSNYEFSLKQGDIWYKEPNLTLKNAKLSVIERIEDESGNIIKYNATQAAIQQFEKSRIIDNKVAEITKGKYKGMFKATYFWEEKYNHEEITRITGMIKLKNIYRKLIKLQLDPNFSKSEFKSLLNELNTNYDSFVTYYGNINDKANSNLFETDTYYPLIASLENKEVDELGNTMYTKSDAFEKPLVNPKQEYKQVKTAHDALLTSVTANRGVDFDFMQALYPKTKEDIITELGDEILPNLLTYANSQKIVYIDKNEALSGDILTKLKLVDRIKESEDSSYNWEHYEQLLNSVKPKYLTLADIYYRLASDWIPDEIVTKFVTQFCDVPITNDKNLIIHKYTGEREIYPSFVNRYRNDDKAIKYQIRRDGKRLFKYENVFAILNLMLNGKQQTITEKVGETADGKPIIETDEVSTATLRRFERELEQKFKDFILNHDENADLVEKAYNEKFNRIVNKQYNGSHMLINGLVKNIHLRDYQKNAVMRIVTEKRALLAHEVGMGKTLTMISAAFKLKELGIAKKPLFVVPTNLTAQFGQDILRFYPTKKVLVTTKADFSKINRKRFLGRIINSDYDAIVMGHSQFEKIEVSLDHQKVFYEDKINELLRNIKEAKNTNKSFTIKEMQRKIKALRYKLATIQARVNKRQDKNYLSFEELGIDFMFVDEAHNYKNIAPNSNLGQIKGINSTTSQRAFDMEMKVNIIHKDHSDCNVVFATGTPVSNSISELWIMMNYIQPDVLAKFNLSTFDSFANNFGLIKYTMELNTTGNKYKPQKRFMKFVNLPELMSIYRITTDIKLGNQLTNVEIPKGKQIVVPSELTEEQQEKLNELIKRSELMETEFVDPKRDNMLKITGEARKLTLDMRLLNTEDKQYGPGNADKLPQAADNIYRIYKRTNKMKGTQIVFSDLGTPNKKKFNVYDELKQLLVNLGIPQKEIEYMHTADTDEKKNLLQQKVNQGKIRVLIGSTTKGGTGFNVQQRMKAVHHLDVPWRPSDLIQRNGRLVRNGNIFQEVEIYQYITKGSFDNYLWQIQENKLRYITQVMTSKSAIRAMNDIDEETMTASEFKAIATQNPYLKHKMEIDNKVNLLKNQKNANLRNARAQSKRYHDTLPLISKLSEKIDKTKLDVEFAKAQKAFDTAIMFNDGSVFDNNNDTAAKLKTEIWQAIRNNSTDKPIGTMNGFNLFVKDKGVTQSGRTVDLVLSKNAAHIVRNISLTMWTDYHVVIKLRNKLVNLENELEHDINALAQYQTIIKQGKGDETFKQEDELNYLIARLKVINPLINNESTASNVVLIKNTLADFEIKWKQTHPEFTQVDLNVTQQKQTSAAEVAEKFKLAMTNFNDSVFEDIYAKMLETKPTEPKKTTVTKTVAKVTVNKSKPRIKVAVTQTIQNNTEELDLFSFVENTNSEEITKVPTQHKQTIDLINTQPKVKVLEQIDIFSLI</sequence>
<dbReference type="PRINTS" id="PR00507">
    <property type="entry name" value="N12N6MTFRASE"/>
</dbReference>
<dbReference type="SUPFAM" id="SSF53335">
    <property type="entry name" value="S-adenosyl-L-methionine-dependent methyltransferases"/>
    <property type="match status" value="1"/>
</dbReference>
<dbReference type="InterPro" id="IPR029063">
    <property type="entry name" value="SAM-dependent_MTases_sf"/>
</dbReference>
<dbReference type="EMBL" id="BLAM01000109">
    <property type="protein sequence ID" value="GET06101.1"/>
    <property type="molecule type" value="Genomic_DNA"/>
</dbReference>
<dbReference type="PROSITE" id="PS51194">
    <property type="entry name" value="HELICASE_CTER"/>
    <property type="match status" value="1"/>
</dbReference>
<dbReference type="Pfam" id="PF04851">
    <property type="entry name" value="ResIII"/>
    <property type="match status" value="1"/>
</dbReference>
<evidence type="ECO:0000259" key="3">
    <source>
        <dbReference type="PROSITE" id="PS51194"/>
    </source>
</evidence>
<organism evidence="4">
    <name type="scientific">Ligilactobacillus agilis</name>
    <dbReference type="NCBI Taxonomy" id="1601"/>
    <lineage>
        <taxon>Bacteria</taxon>
        <taxon>Bacillati</taxon>
        <taxon>Bacillota</taxon>
        <taxon>Bacilli</taxon>
        <taxon>Lactobacillales</taxon>
        <taxon>Lactobacillaceae</taxon>
        <taxon>Ligilactobacillus</taxon>
    </lineage>
</organism>
<dbReference type="SMART" id="SM00487">
    <property type="entry name" value="DEXDc"/>
    <property type="match status" value="1"/>
</dbReference>
<dbReference type="PANTHER" id="PTHR41313:SF1">
    <property type="entry name" value="DNA METHYLASE ADENINE-SPECIFIC DOMAIN-CONTAINING PROTEIN"/>
    <property type="match status" value="1"/>
</dbReference>